<dbReference type="AlphaFoldDB" id="A0A9N9KUQ8"/>
<reference evidence="2" key="1">
    <citation type="submission" date="2021-07" db="EMBL/GenBank/DDBJ databases">
        <authorList>
            <person name="Durling M."/>
        </authorList>
    </citation>
    <scope>NUCLEOTIDE SEQUENCE</scope>
</reference>
<dbReference type="PANTHER" id="PTHR33112">
    <property type="entry name" value="DOMAIN PROTEIN, PUTATIVE-RELATED"/>
    <property type="match status" value="1"/>
</dbReference>
<accession>A0A9N9KUQ8</accession>
<keyword evidence="3" id="KW-1185">Reference proteome</keyword>
<dbReference type="EMBL" id="CAJVRL010000052">
    <property type="protein sequence ID" value="CAG8953844.1"/>
    <property type="molecule type" value="Genomic_DNA"/>
</dbReference>
<evidence type="ECO:0000313" key="3">
    <source>
        <dbReference type="Proteomes" id="UP000696280"/>
    </source>
</evidence>
<evidence type="ECO:0000313" key="2">
    <source>
        <dbReference type="EMBL" id="CAG8953844.1"/>
    </source>
</evidence>
<organism evidence="2 3">
    <name type="scientific">Hymenoscyphus fraxineus</name>
    <dbReference type="NCBI Taxonomy" id="746836"/>
    <lineage>
        <taxon>Eukaryota</taxon>
        <taxon>Fungi</taxon>
        <taxon>Dikarya</taxon>
        <taxon>Ascomycota</taxon>
        <taxon>Pezizomycotina</taxon>
        <taxon>Leotiomycetes</taxon>
        <taxon>Helotiales</taxon>
        <taxon>Helotiaceae</taxon>
        <taxon>Hymenoscyphus</taxon>
    </lineage>
</organism>
<dbReference type="OrthoDB" id="3563898at2759"/>
<sequence length="754" mass="86020">MLCALCISMFQNVDTTLEGDHHATVEDLVKAAESGCRICTFENMRRVEFGTEEDNAIKERPLLRYEFQAKESPYDHLYWRIKFKSSAIWAIDLFPGHLGSWNEILLHVDMMDVAPIPPDYDTFLESTSSNLAQRPWYVARDYFPTREISSSTGGHESFEVASHWLRECQESHQLCKNTQRRKEHEWYPKRLIAVGEDDNNVRLFIAAKEQPVSGYAALSHCWGTNPNFLTLTSDTCEQFQQNIPSKLIPKSFRDAISTCRYLDIHYIWIDSLCIIQSGVGSSDDWMHHATEMDRIYSNCLVNLSIVHASNPNEGAFVERNPDFLQDCYLWSPLASPTIEDLSSNSPNDRSILDRSSNVIVTHEQTLNPKRMYLCTIFACSMDFCASRIGEPLTSRGWVLQERLLSTRALHFQKDRIAWECEEGSRSEYFPFGFPCGHNIEEFSGYYKPIFSLDNELKQSLQPELERTTIGQEKRRSISALYNSLVDDYTRRNLSHPAKDKLVAFSAVAKRFGSKLGHRYLAGMFRDDMPLNLLWGGYQTSRQEEWRAPSWSWASLDGRVLRGLGSYIAGGVGDRTVEILADIVEVEVKLVDPGNQYGQVKSGKLFVRCIVLPWNPDDEHLSYNGDTKVGGAPFGSAKLSPENPSEELFDYFHACCCYHRCLDDILTINFDGGRSVDEPKLNGCFLFPLFESLERTYDADISDIDEPRVAKSSGLILLKQNDGFYTRLGLYSSKNRCLGREAIERGVERQIITIV</sequence>
<dbReference type="InterPro" id="IPR010730">
    <property type="entry name" value="HET"/>
</dbReference>
<dbReference type="PANTHER" id="PTHR33112:SF8">
    <property type="entry name" value="HETEROKARYON INCOMPATIBILITY DOMAIN-CONTAINING PROTEIN"/>
    <property type="match status" value="1"/>
</dbReference>
<gene>
    <name evidence="2" type="ORF">HYFRA_00006736</name>
</gene>
<feature type="domain" description="Heterokaryon incompatibility" evidence="1">
    <location>
        <begin position="215"/>
        <end position="401"/>
    </location>
</feature>
<comment type="caution">
    <text evidence="2">The sequence shown here is derived from an EMBL/GenBank/DDBJ whole genome shotgun (WGS) entry which is preliminary data.</text>
</comment>
<evidence type="ECO:0000259" key="1">
    <source>
        <dbReference type="Pfam" id="PF06985"/>
    </source>
</evidence>
<dbReference type="Pfam" id="PF06985">
    <property type="entry name" value="HET"/>
    <property type="match status" value="1"/>
</dbReference>
<protein>
    <recommendedName>
        <fullName evidence="1">Heterokaryon incompatibility domain-containing protein</fullName>
    </recommendedName>
</protein>
<name>A0A9N9KUQ8_9HELO</name>
<dbReference type="Proteomes" id="UP000696280">
    <property type="component" value="Unassembled WGS sequence"/>
</dbReference>
<proteinExistence type="predicted"/>